<dbReference type="HOGENOM" id="CLU_947884_0_0_1"/>
<reference evidence="2" key="1">
    <citation type="journal article" date="2009" name="Rice">
        <title>De Novo Next Generation Sequencing of Plant Genomes.</title>
        <authorList>
            <person name="Rounsley S."/>
            <person name="Marri P.R."/>
            <person name="Yu Y."/>
            <person name="He R."/>
            <person name="Sisneros N."/>
            <person name="Goicoechea J.L."/>
            <person name="Lee S.J."/>
            <person name="Angelova A."/>
            <person name="Kudrna D."/>
            <person name="Luo M."/>
            <person name="Affourtit J."/>
            <person name="Desany B."/>
            <person name="Knight J."/>
            <person name="Niazi F."/>
            <person name="Egholm M."/>
            <person name="Wing R.A."/>
        </authorList>
    </citation>
    <scope>NUCLEOTIDE SEQUENCE [LARGE SCALE GENOMIC DNA]</scope>
    <source>
        <strain evidence="2">cv. IRGC 105608</strain>
    </source>
</reference>
<dbReference type="AlphaFoldDB" id="A0A0D3GUD7"/>
<protein>
    <submittedName>
        <fullName evidence="2">Uncharacterized protein</fullName>
    </submittedName>
</protein>
<feature type="compositionally biased region" description="Polar residues" evidence="1">
    <location>
        <begin position="1"/>
        <end position="10"/>
    </location>
</feature>
<dbReference type="Gramene" id="OBART07G24700.1">
    <property type="protein sequence ID" value="OBART07G24700.1"/>
    <property type="gene ID" value="OBART07G24700"/>
</dbReference>
<name>A0A0D3GUD7_9ORYZ</name>
<keyword evidence="3" id="KW-1185">Reference proteome</keyword>
<dbReference type="Proteomes" id="UP000026960">
    <property type="component" value="Chromosome 7"/>
</dbReference>
<proteinExistence type="predicted"/>
<evidence type="ECO:0000313" key="3">
    <source>
        <dbReference type="Proteomes" id="UP000026960"/>
    </source>
</evidence>
<dbReference type="EnsemblPlants" id="OBART07G24700.1">
    <property type="protein sequence ID" value="OBART07G24700.1"/>
    <property type="gene ID" value="OBART07G24700"/>
</dbReference>
<reference evidence="2" key="2">
    <citation type="submission" date="2015-03" db="UniProtKB">
        <authorList>
            <consortium name="EnsemblPlants"/>
        </authorList>
    </citation>
    <scope>IDENTIFICATION</scope>
</reference>
<accession>A0A0D3GUD7</accession>
<feature type="region of interest" description="Disordered" evidence="1">
    <location>
        <begin position="112"/>
        <end position="158"/>
    </location>
</feature>
<dbReference type="PaxDb" id="65489-OBART07G24700.1"/>
<feature type="compositionally biased region" description="Basic residues" evidence="1">
    <location>
        <begin position="120"/>
        <end position="153"/>
    </location>
</feature>
<evidence type="ECO:0000256" key="1">
    <source>
        <dbReference type="SAM" id="MobiDB-lite"/>
    </source>
</evidence>
<evidence type="ECO:0000313" key="2">
    <source>
        <dbReference type="EnsemblPlants" id="OBART07G24700.1"/>
    </source>
</evidence>
<sequence length="294" mass="32021">MAWLPRSTNARRPATCQAARRDGAGWATISGGQPKQPTRRPARRDGTRRGRRARIFGGDEQPTYVARASRRIPSRPFLKQVPIRSPFCLISSSVPPLLLASHMHIPVFYPVLTSNTGGRLGRRNPSRPRRHASRPSPPPRHRRSLPACRRRAGKAAARPVELGGTLLGARRLGQRRQRQPQRLEAKMAGHRVEAVDPALPPPNLVGAVTARARATAWRPRQGDCGGAVARGGSAVAGRRSGSGVAAARVVSAPATSVMRQPECRLRPCGGWWRGGQWWRRAGCVGGTMSTHRPE</sequence>
<organism evidence="2">
    <name type="scientific">Oryza barthii</name>
    <dbReference type="NCBI Taxonomy" id="65489"/>
    <lineage>
        <taxon>Eukaryota</taxon>
        <taxon>Viridiplantae</taxon>
        <taxon>Streptophyta</taxon>
        <taxon>Embryophyta</taxon>
        <taxon>Tracheophyta</taxon>
        <taxon>Spermatophyta</taxon>
        <taxon>Magnoliopsida</taxon>
        <taxon>Liliopsida</taxon>
        <taxon>Poales</taxon>
        <taxon>Poaceae</taxon>
        <taxon>BOP clade</taxon>
        <taxon>Oryzoideae</taxon>
        <taxon>Oryzeae</taxon>
        <taxon>Oryzinae</taxon>
        <taxon>Oryza</taxon>
    </lineage>
</organism>
<feature type="region of interest" description="Disordered" evidence="1">
    <location>
        <begin position="1"/>
        <end position="61"/>
    </location>
</feature>